<dbReference type="GeneID" id="24861905"/>
<dbReference type="AlphaFoldDB" id="A0A0E3L964"/>
<protein>
    <submittedName>
        <fullName evidence="1">Uncharacterized protein</fullName>
    </submittedName>
</protein>
<reference evidence="1 2" key="1">
    <citation type="submission" date="2014-07" db="EMBL/GenBank/DDBJ databases">
        <title>Methanogenic archaea and the global carbon cycle.</title>
        <authorList>
            <person name="Henriksen J.R."/>
            <person name="Luke J."/>
            <person name="Reinhart S."/>
            <person name="Benedict M.N."/>
            <person name="Youngblut N.D."/>
            <person name="Metcalf M.E."/>
            <person name="Whitaker R.J."/>
            <person name="Metcalf W.W."/>
        </authorList>
    </citation>
    <scope>NUCLEOTIDE SEQUENCE [LARGE SCALE GENOMIC DNA]</scope>
    <source>
        <strain evidence="1 2">T4/M</strain>
    </source>
</reference>
<sequence length="80" mass="8924">MTKEKCSGFPERYQVGEGCPFQTCRLGKPRADRSPVLPVPYIPSGICRYSVPFRSCLRRKALIEGPTLRFLADPNPGTLP</sequence>
<evidence type="ECO:0000313" key="1">
    <source>
        <dbReference type="EMBL" id="AKB29726.1"/>
    </source>
</evidence>
<dbReference type="OrthoDB" id="375375at2157"/>
<dbReference type="RefSeq" id="WP_048173530.1">
    <property type="nucleotide sequence ID" value="NZ_CP009506.1"/>
</dbReference>
<organism evidence="1 2">
    <name type="scientific">Methanosarcina siciliae T4/M</name>
    <dbReference type="NCBI Taxonomy" id="1434120"/>
    <lineage>
        <taxon>Archaea</taxon>
        <taxon>Methanobacteriati</taxon>
        <taxon>Methanobacteriota</taxon>
        <taxon>Stenosarchaea group</taxon>
        <taxon>Methanomicrobia</taxon>
        <taxon>Methanosarcinales</taxon>
        <taxon>Methanosarcinaceae</taxon>
        <taxon>Methanosarcina</taxon>
    </lineage>
</organism>
<dbReference type="Proteomes" id="UP000033111">
    <property type="component" value="Chromosome"/>
</dbReference>
<accession>A0A0E3L964</accession>
<dbReference type="KEGG" id="msw:MSSIT_3007"/>
<dbReference type="EMBL" id="CP009506">
    <property type="protein sequence ID" value="AKB29726.1"/>
    <property type="molecule type" value="Genomic_DNA"/>
</dbReference>
<proteinExistence type="predicted"/>
<dbReference type="PATRIC" id="fig|1434120.4.peg.3900"/>
<evidence type="ECO:0000313" key="2">
    <source>
        <dbReference type="Proteomes" id="UP000033111"/>
    </source>
</evidence>
<name>A0A0E3L964_9EURY</name>
<gene>
    <name evidence="1" type="ORF">MSSIT_3007</name>
</gene>
<dbReference type="HOGENOM" id="CLU_2581487_0_0_2"/>
<keyword evidence="2" id="KW-1185">Reference proteome</keyword>